<name>A0A7I4YWH7_HAECO</name>
<evidence type="ECO:0000313" key="3">
    <source>
        <dbReference type="WBParaSite" id="HCON_00154000-00001"/>
    </source>
</evidence>
<dbReference type="OMA" id="CDTIDIC"/>
<feature type="compositionally biased region" description="Basic and acidic residues" evidence="1">
    <location>
        <begin position="402"/>
        <end position="418"/>
    </location>
</feature>
<sequence length="477" mass="53782">MSKVFRDSALVVKRKTLSVLLLIIKKKWVLGKLRCTDIPSVGEVIMIDWRSTGGCDTIDICSWNNYEEAMGGFVVSEPTEAGTKFTGMFYTMGRIIYGGVALENPAVFNNIIGVVQDTANVLNKNYIGKLRATVSFDEDCDGCHWALISVDEYLKKGDSEIPDQKRPFKGVVGAINQGPSRAVNYITTRYFPHDVRFFTWRNVDPKLLYNLLGREVSFAASKDPRSKNGTCVTGIVEPTKTNNFNISREGDFFKVELAVEYIGCTDEHGCILVWSDLVEFVVDNKRLFKDREYGIYHIYAARHYHKLQFAKWNVKYVGRLIKPIGGHISRFKCISTALSRQSTRQSEGNYNRIRNRSVEYGADEKPDKLPRSRSRHESGVRNVIEDKGCSKTHAAASEECSEEVKHSPKENAKAKDSRTSASSLCSRDGKSTPKEDVEETLRTCFHRCLESVKVRAAIKQADPKFFNSLVATLMSVE</sequence>
<proteinExistence type="predicted"/>
<reference evidence="3" key="1">
    <citation type="submission" date="2020-12" db="UniProtKB">
        <authorList>
            <consortium name="WormBaseParasite"/>
        </authorList>
    </citation>
    <scope>IDENTIFICATION</scope>
    <source>
        <strain evidence="3">MHco3</strain>
    </source>
</reference>
<accession>A0A7I4YWH7</accession>
<feature type="compositionally biased region" description="Basic and acidic residues" evidence="1">
    <location>
        <begin position="362"/>
        <end position="389"/>
    </location>
</feature>
<evidence type="ECO:0000313" key="2">
    <source>
        <dbReference type="Proteomes" id="UP000025227"/>
    </source>
</evidence>
<dbReference type="Proteomes" id="UP000025227">
    <property type="component" value="Unplaced"/>
</dbReference>
<organism evidence="2 3">
    <name type="scientific">Haemonchus contortus</name>
    <name type="common">Barber pole worm</name>
    <dbReference type="NCBI Taxonomy" id="6289"/>
    <lineage>
        <taxon>Eukaryota</taxon>
        <taxon>Metazoa</taxon>
        <taxon>Ecdysozoa</taxon>
        <taxon>Nematoda</taxon>
        <taxon>Chromadorea</taxon>
        <taxon>Rhabditida</taxon>
        <taxon>Rhabditina</taxon>
        <taxon>Rhabditomorpha</taxon>
        <taxon>Strongyloidea</taxon>
        <taxon>Trichostrongylidae</taxon>
        <taxon>Haemonchus</taxon>
    </lineage>
</organism>
<keyword evidence="2" id="KW-1185">Reference proteome</keyword>
<feature type="region of interest" description="Disordered" evidence="1">
    <location>
        <begin position="344"/>
        <end position="433"/>
    </location>
</feature>
<evidence type="ECO:0000256" key="1">
    <source>
        <dbReference type="SAM" id="MobiDB-lite"/>
    </source>
</evidence>
<dbReference type="WBParaSite" id="HCON_00154000-00001">
    <property type="protein sequence ID" value="HCON_00154000-00001"/>
    <property type="gene ID" value="HCON_00154000"/>
</dbReference>
<protein>
    <submittedName>
        <fullName evidence="3">DUF223 domain-containing protein</fullName>
    </submittedName>
</protein>
<dbReference type="OrthoDB" id="5841771at2759"/>
<dbReference type="AlphaFoldDB" id="A0A7I4YWH7"/>